<dbReference type="InterPro" id="IPR036390">
    <property type="entry name" value="WH_DNA-bd_sf"/>
</dbReference>
<dbReference type="EMBL" id="FMVW01000001">
    <property type="protein sequence ID" value="SCZ25903.1"/>
    <property type="molecule type" value="Genomic_DNA"/>
</dbReference>
<feature type="compositionally biased region" description="Polar residues" evidence="1">
    <location>
        <begin position="172"/>
        <end position="184"/>
    </location>
</feature>
<organism evidence="3 4">
    <name type="scientific">Afifella marina DSM 2698</name>
    <dbReference type="NCBI Taxonomy" id="1120955"/>
    <lineage>
        <taxon>Bacteria</taxon>
        <taxon>Pseudomonadati</taxon>
        <taxon>Pseudomonadota</taxon>
        <taxon>Alphaproteobacteria</taxon>
        <taxon>Hyphomicrobiales</taxon>
        <taxon>Afifellaceae</taxon>
        <taxon>Afifella</taxon>
    </lineage>
</organism>
<sequence length="194" mass="21573">MNVRTLCLAILFAGEATGYEIKKLSTEGEYAYFVDASFGSIYPALDRLEREGFVTCRKEDEPGKPSRKVYAITDAGRAHFVDSLFDLPAPDVFRSEFLLVVMHADILPKPVMRRAIDHRIEQIEADIAKLRQIAQGNHKGGPQWAIDYGLDCMEHALGYLHAHRDELENCSDLGTASDPSQPGTSRHAARIAAE</sequence>
<dbReference type="PANTHER" id="PTHR43252">
    <property type="entry name" value="TRANSCRIPTIONAL REGULATOR YQJI"/>
    <property type="match status" value="1"/>
</dbReference>
<dbReference type="GO" id="GO:0003677">
    <property type="term" value="F:DNA binding"/>
    <property type="evidence" value="ECO:0007669"/>
    <property type="project" value="UniProtKB-KW"/>
</dbReference>
<dbReference type="RefSeq" id="WP_092809848.1">
    <property type="nucleotide sequence ID" value="NZ_FMVW01000001.1"/>
</dbReference>
<dbReference type="InterPro" id="IPR005149">
    <property type="entry name" value="Tscrpt_reg_PadR_N"/>
</dbReference>
<accession>A0A1G5ML97</accession>
<keyword evidence="4" id="KW-1185">Reference proteome</keyword>
<evidence type="ECO:0000313" key="3">
    <source>
        <dbReference type="EMBL" id="SCZ25903.1"/>
    </source>
</evidence>
<dbReference type="Gene3D" id="1.10.10.10">
    <property type="entry name" value="Winged helix-like DNA-binding domain superfamily/Winged helix DNA-binding domain"/>
    <property type="match status" value="1"/>
</dbReference>
<evidence type="ECO:0000259" key="2">
    <source>
        <dbReference type="Pfam" id="PF03551"/>
    </source>
</evidence>
<dbReference type="PANTHER" id="PTHR43252:SF2">
    <property type="entry name" value="TRANSCRIPTION REGULATOR, PADR-LIKE FAMILY"/>
    <property type="match status" value="1"/>
</dbReference>
<evidence type="ECO:0000313" key="4">
    <source>
        <dbReference type="Proteomes" id="UP000199347"/>
    </source>
</evidence>
<dbReference type="STRING" id="1120955.SAMN03080610_00876"/>
<keyword evidence="3" id="KW-0238">DNA-binding</keyword>
<dbReference type="Pfam" id="PF03551">
    <property type="entry name" value="PadR"/>
    <property type="match status" value="1"/>
</dbReference>
<protein>
    <submittedName>
        <fullName evidence="3">DNA-binding transcriptional regulator, PadR family</fullName>
    </submittedName>
</protein>
<dbReference type="AlphaFoldDB" id="A0A1G5ML97"/>
<dbReference type="SUPFAM" id="SSF46785">
    <property type="entry name" value="Winged helix' DNA-binding domain"/>
    <property type="match status" value="1"/>
</dbReference>
<dbReference type="OrthoDB" id="3186544at2"/>
<evidence type="ECO:0000256" key="1">
    <source>
        <dbReference type="SAM" id="MobiDB-lite"/>
    </source>
</evidence>
<gene>
    <name evidence="3" type="ORF">SAMN03080610_00876</name>
</gene>
<name>A0A1G5ML97_AFIMA</name>
<reference evidence="3 4" key="1">
    <citation type="submission" date="2016-10" db="EMBL/GenBank/DDBJ databases">
        <authorList>
            <person name="de Groot N.N."/>
        </authorList>
    </citation>
    <scope>NUCLEOTIDE SEQUENCE [LARGE SCALE GENOMIC DNA]</scope>
    <source>
        <strain evidence="3 4">DSM 2698</strain>
    </source>
</reference>
<feature type="domain" description="Transcription regulator PadR N-terminal" evidence="2">
    <location>
        <begin position="8"/>
        <end position="79"/>
    </location>
</feature>
<proteinExistence type="predicted"/>
<dbReference type="InterPro" id="IPR036388">
    <property type="entry name" value="WH-like_DNA-bd_sf"/>
</dbReference>
<feature type="region of interest" description="Disordered" evidence="1">
    <location>
        <begin position="172"/>
        <end position="194"/>
    </location>
</feature>
<dbReference type="Proteomes" id="UP000199347">
    <property type="component" value="Unassembled WGS sequence"/>
</dbReference>